<dbReference type="AlphaFoldDB" id="A0A2H0LYH0"/>
<comment type="caution">
    <text evidence="3">The sequence shown here is derived from an EMBL/GenBank/DDBJ whole genome shotgun (WGS) entry which is preliminary data.</text>
</comment>
<dbReference type="EMBL" id="PCWA01000041">
    <property type="protein sequence ID" value="PIQ89431.1"/>
    <property type="molecule type" value="Genomic_DNA"/>
</dbReference>
<keyword evidence="3" id="KW-0808">Transferase</keyword>
<gene>
    <name evidence="3" type="ORF">COV72_03095</name>
</gene>
<dbReference type="Pfam" id="PF07085">
    <property type="entry name" value="DRTGG"/>
    <property type="match status" value="1"/>
</dbReference>
<dbReference type="InterPro" id="IPR010766">
    <property type="entry name" value="DRTGG"/>
</dbReference>
<dbReference type="Gene3D" id="3.40.1390.20">
    <property type="entry name" value="HprK N-terminal domain-like"/>
    <property type="match status" value="1"/>
</dbReference>
<reference evidence="3 4" key="1">
    <citation type="submission" date="2017-09" db="EMBL/GenBank/DDBJ databases">
        <title>Depth-based differentiation of microbial function through sediment-hosted aquifers and enrichment of novel symbionts in the deep terrestrial subsurface.</title>
        <authorList>
            <person name="Probst A.J."/>
            <person name="Ladd B."/>
            <person name="Jarett J.K."/>
            <person name="Geller-Mcgrath D.E."/>
            <person name="Sieber C.M."/>
            <person name="Emerson J.B."/>
            <person name="Anantharaman K."/>
            <person name="Thomas B.C."/>
            <person name="Malmstrom R."/>
            <person name="Stieglmeier M."/>
            <person name="Klingl A."/>
            <person name="Woyke T."/>
            <person name="Ryan C.M."/>
            <person name="Banfield J.F."/>
        </authorList>
    </citation>
    <scope>NUCLEOTIDE SEQUENCE [LARGE SCALE GENOMIC DNA]</scope>
    <source>
        <strain evidence="3">CG11_big_fil_rev_8_21_14_0_20_42_13</strain>
    </source>
</reference>
<protein>
    <submittedName>
        <fullName evidence="3">Serine kinase</fullName>
    </submittedName>
</protein>
<feature type="domain" description="DRTGG" evidence="2">
    <location>
        <begin position="42"/>
        <end position="110"/>
    </location>
</feature>
<organism evidence="3 4">
    <name type="scientific">Candidatus Ghiorseimicrobium undicola</name>
    <dbReference type="NCBI Taxonomy" id="1974746"/>
    <lineage>
        <taxon>Bacteria</taxon>
        <taxon>Pseudomonadati</taxon>
        <taxon>Candidatus Omnitrophota</taxon>
        <taxon>Candidatus Ghiorseimicrobium</taxon>
    </lineage>
</organism>
<accession>A0A2H0LYH0</accession>
<evidence type="ECO:0000256" key="1">
    <source>
        <dbReference type="ARBA" id="ARBA00011643"/>
    </source>
</evidence>
<evidence type="ECO:0000313" key="4">
    <source>
        <dbReference type="Proteomes" id="UP000229641"/>
    </source>
</evidence>
<comment type="subunit">
    <text evidence="1">Homohexamer.</text>
</comment>
<dbReference type="InterPro" id="IPR028979">
    <property type="entry name" value="Ser_kin/Pase_Hpr-like_N_sf"/>
</dbReference>
<name>A0A2H0LYH0_9BACT</name>
<evidence type="ECO:0000313" key="3">
    <source>
        <dbReference type="EMBL" id="PIQ89431.1"/>
    </source>
</evidence>
<dbReference type="Proteomes" id="UP000229641">
    <property type="component" value="Unassembled WGS sequence"/>
</dbReference>
<sequence length="122" mass="13359">MKLKDIISSLNLEARGKIDKSSADKLDKDITRGYVSDLLSDVMANSEEGDLWITLQTHPNIIAVASMKGLAGIVIINGRQPEEEMVRKAEEENIPILLSKLPAFELIGRLYKLGIVGLKGNA</sequence>
<dbReference type="GO" id="GO:0016301">
    <property type="term" value="F:kinase activity"/>
    <property type="evidence" value="ECO:0007669"/>
    <property type="project" value="UniProtKB-KW"/>
</dbReference>
<dbReference type="SUPFAM" id="SSF75138">
    <property type="entry name" value="HprK N-terminal domain-like"/>
    <property type="match status" value="1"/>
</dbReference>
<keyword evidence="3" id="KW-0418">Kinase</keyword>
<evidence type="ECO:0000259" key="2">
    <source>
        <dbReference type="Pfam" id="PF07085"/>
    </source>
</evidence>
<proteinExistence type="predicted"/>